<proteinExistence type="predicted"/>
<organism evidence="2 3">
    <name type="scientific">Brunnivagina elsteri CCALA 953</name>
    <dbReference type="NCBI Taxonomy" id="987040"/>
    <lineage>
        <taxon>Bacteria</taxon>
        <taxon>Bacillati</taxon>
        <taxon>Cyanobacteriota</taxon>
        <taxon>Cyanophyceae</taxon>
        <taxon>Nostocales</taxon>
        <taxon>Calotrichaceae</taxon>
        <taxon>Brunnivagina</taxon>
    </lineage>
</organism>
<dbReference type="OrthoDB" id="514560at2"/>
<protein>
    <submittedName>
        <fullName evidence="2">Uncharacterized protein</fullName>
    </submittedName>
</protein>
<feature type="region of interest" description="Disordered" evidence="1">
    <location>
        <begin position="174"/>
        <end position="206"/>
    </location>
</feature>
<gene>
    <name evidence="2" type="ORF">CK510_07790</name>
</gene>
<sequence length="206" mass="22246">MADKPLGKMYFPILRKTPGDAGRVNPDPFGFFSCRLNVARFLDIDNLDLNLIISRERKAHTRSLTLADGTVLKQSAENAGGQVASSLFTLAIGSRGSRSVILKTGKKTPNISGLIYHTLTFRFPSWATIWTIADALGELIPLTKIKADPTATDIFPFFTVKGGRKYPIMAKTDAEGNTDASVPNTSAEAQSLLTQSEKKGTAKKGA</sequence>
<keyword evidence="3" id="KW-1185">Reference proteome</keyword>
<dbReference type="RefSeq" id="WP_095721163.1">
    <property type="nucleotide sequence ID" value="NZ_NTFS01000059.1"/>
</dbReference>
<dbReference type="AlphaFoldDB" id="A0A2A2TMF2"/>
<dbReference type="Proteomes" id="UP000218238">
    <property type="component" value="Unassembled WGS sequence"/>
</dbReference>
<feature type="compositionally biased region" description="Polar residues" evidence="1">
    <location>
        <begin position="178"/>
        <end position="195"/>
    </location>
</feature>
<name>A0A2A2TMF2_9CYAN</name>
<evidence type="ECO:0000313" key="3">
    <source>
        <dbReference type="Proteomes" id="UP000218238"/>
    </source>
</evidence>
<accession>A0A2A2TMF2</accession>
<evidence type="ECO:0000256" key="1">
    <source>
        <dbReference type="SAM" id="MobiDB-lite"/>
    </source>
</evidence>
<comment type="caution">
    <text evidence="2">The sequence shown here is derived from an EMBL/GenBank/DDBJ whole genome shotgun (WGS) entry which is preliminary data.</text>
</comment>
<evidence type="ECO:0000313" key="2">
    <source>
        <dbReference type="EMBL" id="PAX58363.1"/>
    </source>
</evidence>
<dbReference type="EMBL" id="NTFS01000059">
    <property type="protein sequence ID" value="PAX58363.1"/>
    <property type="molecule type" value="Genomic_DNA"/>
</dbReference>
<reference evidence="2 3" key="1">
    <citation type="submission" date="2017-08" db="EMBL/GenBank/DDBJ databases">
        <title>Draft genome sequence of filamentous cyanobacterium Calothrix elsteri CCALA 953.</title>
        <authorList>
            <person name="Gagunashvili A.N."/>
            <person name="Elster J."/>
            <person name="Andresson O.S."/>
        </authorList>
    </citation>
    <scope>NUCLEOTIDE SEQUENCE [LARGE SCALE GENOMIC DNA]</scope>
    <source>
        <strain evidence="2 3">CCALA 953</strain>
    </source>
</reference>